<evidence type="ECO:0000256" key="2">
    <source>
        <dbReference type="SAM" id="SignalP"/>
    </source>
</evidence>
<evidence type="ECO:0000313" key="3">
    <source>
        <dbReference type="Ensembl" id="ENSACOP00000002740.1"/>
    </source>
</evidence>
<reference evidence="3" key="2">
    <citation type="submission" date="2025-09" db="UniProtKB">
        <authorList>
            <consortium name="Ensembl"/>
        </authorList>
    </citation>
    <scope>IDENTIFICATION</scope>
</reference>
<dbReference type="Proteomes" id="UP000694522">
    <property type="component" value="Unplaced"/>
</dbReference>
<evidence type="ECO:0000313" key="4">
    <source>
        <dbReference type="Proteomes" id="UP000694522"/>
    </source>
</evidence>
<evidence type="ECO:0000256" key="1">
    <source>
        <dbReference type="SAM" id="Phobius"/>
    </source>
</evidence>
<dbReference type="AlphaFoldDB" id="A0A8B9F007"/>
<keyword evidence="4" id="KW-1185">Reference proteome</keyword>
<feature type="signal peptide" evidence="2">
    <location>
        <begin position="1"/>
        <end position="19"/>
    </location>
</feature>
<dbReference type="Ensembl" id="ENSACOT00000002828.1">
    <property type="protein sequence ID" value="ENSACOP00000002740.1"/>
    <property type="gene ID" value="ENSACOG00000001901.1"/>
</dbReference>
<accession>A0A8B9F007</accession>
<proteinExistence type="predicted"/>
<keyword evidence="1" id="KW-0812">Transmembrane</keyword>
<keyword evidence="1" id="KW-0472">Membrane</keyword>
<organism evidence="3 4">
    <name type="scientific">Amazona collaria</name>
    <name type="common">yellow-billed parrot</name>
    <dbReference type="NCBI Taxonomy" id="241587"/>
    <lineage>
        <taxon>Eukaryota</taxon>
        <taxon>Metazoa</taxon>
        <taxon>Chordata</taxon>
        <taxon>Craniata</taxon>
        <taxon>Vertebrata</taxon>
        <taxon>Euteleostomi</taxon>
        <taxon>Archelosauria</taxon>
        <taxon>Archosauria</taxon>
        <taxon>Dinosauria</taxon>
        <taxon>Saurischia</taxon>
        <taxon>Theropoda</taxon>
        <taxon>Coelurosauria</taxon>
        <taxon>Aves</taxon>
        <taxon>Neognathae</taxon>
        <taxon>Neoaves</taxon>
        <taxon>Telluraves</taxon>
        <taxon>Australaves</taxon>
        <taxon>Psittaciformes</taxon>
        <taxon>Psittacidae</taxon>
        <taxon>Amazona</taxon>
    </lineage>
</organism>
<sequence length="186" mass="17760">VFSSVWLLSTVSIWGCAVALAVASSAAGVVVVAVVSAAGTSACLGSSLSWASSAFKDGELSVEALVALSVSAAAAAGFSSEEAAGAAACGAGCSEPVSAAPSPFFSSAGALLSLLPSSTWALSAVAASVAVGASVSLFSGAPSAGPSSFLSAASVSDAGASPFFSPLSFFLVMCPRKLAWILVAAL</sequence>
<feature type="chain" id="PRO_5034123483" description="Secreted protein" evidence="2">
    <location>
        <begin position="20"/>
        <end position="186"/>
    </location>
</feature>
<keyword evidence="1" id="KW-1133">Transmembrane helix</keyword>
<keyword evidence="2" id="KW-0732">Signal</keyword>
<name>A0A8B9F007_9PSIT</name>
<reference evidence="3" key="1">
    <citation type="submission" date="2025-08" db="UniProtKB">
        <authorList>
            <consortium name="Ensembl"/>
        </authorList>
    </citation>
    <scope>IDENTIFICATION</scope>
</reference>
<feature type="transmembrane region" description="Helical" evidence="1">
    <location>
        <begin position="12"/>
        <end position="38"/>
    </location>
</feature>
<evidence type="ECO:0008006" key="5">
    <source>
        <dbReference type="Google" id="ProtNLM"/>
    </source>
</evidence>
<protein>
    <recommendedName>
        <fullName evidence="5">Secreted protein</fullName>
    </recommendedName>
</protein>